<dbReference type="GO" id="GO:0005886">
    <property type="term" value="C:plasma membrane"/>
    <property type="evidence" value="ECO:0007669"/>
    <property type="project" value="TreeGrafter"/>
</dbReference>
<dbReference type="InterPro" id="IPR001611">
    <property type="entry name" value="Leu-rich_rpt"/>
</dbReference>
<keyword evidence="4" id="KW-1133">Transmembrane helix</keyword>
<dbReference type="WBParaSite" id="Minc3s04629g36700">
    <property type="protein sequence ID" value="Minc3s04629g36700"/>
    <property type="gene ID" value="Minc3s04629g36700"/>
</dbReference>
<organism evidence="5 6">
    <name type="scientific">Meloidogyne incognita</name>
    <name type="common">Southern root-knot nematode worm</name>
    <name type="synonym">Oxyuris incognita</name>
    <dbReference type="NCBI Taxonomy" id="6306"/>
    <lineage>
        <taxon>Eukaryota</taxon>
        <taxon>Metazoa</taxon>
        <taxon>Ecdysozoa</taxon>
        <taxon>Nematoda</taxon>
        <taxon>Chromadorea</taxon>
        <taxon>Rhabditida</taxon>
        <taxon>Tylenchina</taxon>
        <taxon>Tylenchomorpha</taxon>
        <taxon>Tylenchoidea</taxon>
        <taxon>Meloidogynidae</taxon>
        <taxon>Meloidogyninae</taxon>
        <taxon>Meloidogyne</taxon>
        <taxon>Meloidogyne incognita group</taxon>
    </lineage>
</organism>
<evidence type="ECO:0000256" key="4">
    <source>
        <dbReference type="SAM" id="Phobius"/>
    </source>
</evidence>
<dbReference type="AlphaFoldDB" id="A0A914NG18"/>
<dbReference type="SUPFAM" id="SSF52058">
    <property type="entry name" value="L domain-like"/>
    <property type="match status" value="1"/>
</dbReference>
<dbReference type="Gene3D" id="3.80.10.10">
    <property type="entry name" value="Ribonuclease Inhibitor"/>
    <property type="match status" value="1"/>
</dbReference>
<feature type="transmembrane region" description="Helical" evidence="4">
    <location>
        <begin position="175"/>
        <end position="197"/>
    </location>
</feature>
<keyword evidence="4" id="KW-0472">Membrane</keyword>
<reference evidence="6" key="1">
    <citation type="submission" date="2022-11" db="UniProtKB">
        <authorList>
            <consortium name="WormBaseParasite"/>
        </authorList>
    </citation>
    <scope>IDENTIFICATION</scope>
</reference>
<proteinExistence type="predicted"/>
<evidence type="ECO:0000256" key="3">
    <source>
        <dbReference type="ARBA" id="ARBA00022737"/>
    </source>
</evidence>
<keyword evidence="4" id="KW-0812">Transmembrane</keyword>
<name>A0A914NG18_MELIC</name>
<sequence>MFFQALHLSGNNLKRINGDEFTSAPNLHLLNLANNNIYEINNYLNLIAPHLEKIILEENRIEELPIFIKNIKNLRQIYLGGNPFRCDCSSNGRFLAQEWISQNQQKIKDAGKIQCVENVTRAKETNDTTIFSNYFPNINDDLFVMSMLEFLNQENRTICIEQPKRIFGVFEYADTMMIILFIIAILVFFTFLIITVAKSCFQYLNDVQKQHKPEKKKCQKNNRSPVTSSESMTLIDRRLISPRQYSLYK</sequence>
<dbReference type="PANTHER" id="PTHR24369:SF210">
    <property type="entry name" value="CHAOPTIN-RELATED"/>
    <property type="match status" value="1"/>
</dbReference>
<dbReference type="PROSITE" id="PS51450">
    <property type="entry name" value="LRR"/>
    <property type="match status" value="1"/>
</dbReference>
<evidence type="ECO:0000313" key="5">
    <source>
        <dbReference type="Proteomes" id="UP000887563"/>
    </source>
</evidence>
<evidence type="ECO:0000313" key="6">
    <source>
        <dbReference type="WBParaSite" id="Minc3s04629g36700"/>
    </source>
</evidence>
<keyword evidence="1" id="KW-0433">Leucine-rich repeat</keyword>
<keyword evidence="3" id="KW-0677">Repeat</keyword>
<dbReference type="InterPro" id="IPR032675">
    <property type="entry name" value="LRR_dom_sf"/>
</dbReference>
<evidence type="ECO:0000256" key="1">
    <source>
        <dbReference type="ARBA" id="ARBA00022614"/>
    </source>
</evidence>
<protein>
    <submittedName>
        <fullName evidence="6">LRRCT domain-containing protein</fullName>
    </submittedName>
</protein>
<keyword evidence="5" id="KW-1185">Reference proteome</keyword>
<dbReference type="PANTHER" id="PTHR24369">
    <property type="entry name" value="ANTIGEN BSP, PUTATIVE-RELATED"/>
    <property type="match status" value="1"/>
</dbReference>
<dbReference type="InterPro" id="IPR050541">
    <property type="entry name" value="LRR_TM_domain-containing"/>
</dbReference>
<accession>A0A914NG18</accession>
<evidence type="ECO:0000256" key="2">
    <source>
        <dbReference type="ARBA" id="ARBA00022729"/>
    </source>
</evidence>
<dbReference type="Proteomes" id="UP000887563">
    <property type="component" value="Unplaced"/>
</dbReference>
<keyword evidence="2" id="KW-0732">Signal</keyword>